<organism evidence="13 14">
    <name type="scientific">Klebsormidium nitens</name>
    <name type="common">Green alga</name>
    <name type="synonym">Ulothrix nitens</name>
    <dbReference type="NCBI Taxonomy" id="105231"/>
    <lineage>
        <taxon>Eukaryota</taxon>
        <taxon>Viridiplantae</taxon>
        <taxon>Streptophyta</taxon>
        <taxon>Klebsormidiophyceae</taxon>
        <taxon>Klebsormidiales</taxon>
        <taxon>Klebsormidiaceae</taxon>
        <taxon>Klebsormidium</taxon>
    </lineage>
</organism>
<dbReference type="GO" id="GO:0030422">
    <property type="term" value="P:siRNA processing"/>
    <property type="evidence" value="ECO:0000318"/>
    <property type="project" value="GO_Central"/>
</dbReference>
<dbReference type="PANTHER" id="PTHR23079:SF18">
    <property type="entry name" value="RNA-DEPENDENT RNA POLYMERASE 6"/>
    <property type="match status" value="1"/>
</dbReference>
<dbReference type="GO" id="GO:0003723">
    <property type="term" value="F:RNA binding"/>
    <property type="evidence" value="ECO:0007669"/>
    <property type="project" value="UniProtKB-KW"/>
</dbReference>
<dbReference type="InterPro" id="IPR007855">
    <property type="entry name" value="RDRP"/>
</dbReference>
<evidence type="ECO:0000259" key="12">
    <source>
        <dbReference type="Pfam" id="PF26253"/>
    </source>
</evidence>
<feature type="region of interest" description="Disordered" evidence="9">
    <location>
        <begin position="453"/>
        <end position="490"/>
    </location>
</feature>
<dbReference type="GO" id="GO:0003968">
    <property type="term" value="F:RNA-directed RNA polymerase activity"/>
    <property type="evidence" value="ECO:0000318"/>
    <property type="project" value="GO_Central"/>
</dbReference>
<dbReference type="OMA" id="WKAWAHD"/>
<feature type="compositionally biased region" description="Low complexity" evidence="9">
    <location>
        <begin position="459"/>
        <end position="472"/>
    </location>
</feature>
<name>A0A1Y1IC39_KLENI</name>
<sequence length="1282" mass="141794">MDADPEKHSTQVTITNLPDKCTAKALVNLLDAGAGYWILRFAIKEHTGEAFRGQPPSRELVAFVDFASEEWAKEACGLSGDEALVLGGRTLQLRLGNTRRGASVAGQKRPPLKLSRCSLHMGTLVTPHEMSVLWNASDRGLDVEFDFARGLVRWYFQTSNSKLNSTPGAKGLIDVVLTSHMRDVRRVRELKNVLNAGRVSVPLLIQLWKPPRVSYRLPARETYEDPKLQSRFLWYDEDEDPYIRTTDPSPNQTMGRSLAYLVSAPPSHYKTCKSIVERLQHRPAAAPTDISVSHGSPPKVPNESTLDEAFFGLLKRTAPDAAERALEKMRFTGGSNTPLANPPAELRTLIDAELAESASDAASESSSSDGLSESGSTPRTVLKSPKINALSAPPENMVNLQTEGLGEQLAQWHLLEHRPPSSDETSTEELASESSSELDDEDTAFAALLENLRAPSPRPLQQTPPETLQPNPRGTLQSKPRLSSEPLPPASQLLPVRQVAITPLRVHVAGPYMELGNRILRRRPELTDRFLRVFFTEEDLGHLGNAALRAPVPQFLSKDVRVKPTDTRIFERVAAVCKNGFVLAGRRYEFCGASTNQMRERSAWFFAPSSDVSVEAIWVDMGNFTNFTNRSKLAARMALCFSTSTSTLKVPPDRACSLPDVRRNRHIFSDGVGKISPAAAADVARILGLSAVPSAYQIRYAGCKGMVVSDPTCTATLILRDSMRKFDSMHQDLEIVGWSSFSPSYLNRQIITLLVALGIHDRVFEELQDAQLRRVRGMLTDHRKAIEVLEKSCSGDGHQALQMLRAGFRPKSEPYLRGMLQCIASSQLKELRSKARIFVEKGGWCYGVMDETATLQEGEIFLQLQRPEESSPTLVTGLTIVAKNPCLHPGDVRVLSATDVPELRDRGLVNVVVFSQLGLRPEPDKASGSDLDGDIYFVSYDARLVPPGGRSAVPMDYTAAQGKDSKKLVTVKDAVENFLSSIRTDPIGQISNAHVVHADLSPAGAWDEGCLRLAELAAVAVDFPKTGIPAIMPPELKPAKYPSYMEKKNGEETYESTKLLGRLYNKVARLAEARDDDDSDIAVEPLEPGPPQPAFDADAFDRSLLADGYEARLWQARRLKAAYEWELAKLMQRNGIRAEAEVVTGNVMHLADFQKRRKLSEVRDRVRFHYTDLKKDFRWRLEAAHQLPAHHLSGAFKERSADSDPPGCKLCNREERTSGAQSDCVLRPCPQFRALASACYYACYRSDGAKSGPHWWRDGKMYSFAWVAADVLGAIKGQRGEG</sequence>
<feature type="compositionally biased region" description="Acidic residues" evidence="9">
    <location>
        <begin position="425"/>
        <end position="440"/>
    </location>
</feature>
<dbReference type="Proteomes" id="UP000054558">
    <property type="component" value="Unassembled WGS sequence"/>
</dbReference>
<dbReference type="InterPro" id="IPR012677">
    <property type="entry name" value="Nucleotide-bd_a/b_plait_sf"/>
</dbReference>
<evidence type="ECO:0000256" key="4">
    <source>
        <dbReference type="ARBA" id="ARBA00022695"/>
    </source>
</evidence>
<keyword evidence="6 8" id="KW-0943">RNA-mediated gene silencing</keyword>
<feature type="domain" description="RDRP core" evidence="10">
    <location>
        <begin position="501"/>
        <end position="1067"/>
    </location>
</feature>
<accession>A0A1Y1IC39</accession>
<dbReference type="Pfam" id="PF05183">
    <property type="entry name" value="RdRP"/>
    <property type="match status" value="1"/>
</dbReference>
<dbReference type="InterPro" id="IPR058752">
    <property type="entry name" value="RDRP_C_head"/>
</dbReference>
<feature type="domain" description="RDRP C-terminal head" evidence="12">
    <location>
        <begin position="1101"/>
        <end position="1277"/>
    </location>
</feature>
<feature type="compositionally biased region" description="Low complexity" evidence="9">
    <location>
        <begin position="356"/>
        <end position="376"/>
    </location>
</feature>
<keyword evidence="14" id="KW-1185">Reference proteome</keyword>
<evidence type="ECO:0000313" key="13">
    <source>
        <dbReference type="EMBL" id="GAQ86307.1"/>
    </source>
</evidence>
<dbReference type="EMBL" id="DF237231">
    <property type="protein sequence ID" value="GAQ86307.1"/>
    <property type="molecule type" value="Genomic_DNA"/>
</dbReference>
<evidence type="ECO:0000313" key="14">
    <source>
        <dbReference type="Proteomes" id="UP000054558"/>
    </source>
</evidence>
<protein>
    <recommendedName>
        <fullName evidence="8">RNA-dependent RNA polymerase</fullName>
        <ecNumber evidence="8">2.7.7.48</ecNumber>
    </recommendedName>
</protein>
<dbReference type="Pfam" id="PF24577">
    <property type="entry name" value="RDR6_2nd"/>
    <property type="match status" value="1"/>
</dbReference>
<dbReference type="Pfam" id="PF26253">
    <property type="entry name" value="RdRP_head"/>
    <property type="match status" value="1"/>
</dbReference>
<feature type="domain" description="RNA-dependent RNA polymerase 6-like second" evidence="11">
    <location>
        <begin position="113"/>
        <end position="281"/>
    </location>
</feature>
<proteinExistence type="inferred from homology"/>
<dbReference type="Gene3D" id="3.30.70.330">
    <property type="match status" value="1"/>
</dbReference>
<evidence type="ECO:0000256" key="7">
    <source>
        <dbReference type="ARBA" id="ARBA00048744"/>
    </source>
</evidence>
<evidence type="ECO:0000259" key="11">
    <source>
        <dbReference type="Pfam" id="PF24577"/>
    </source>
</evidence>
<evidence type="ECO:0000256" key="9">
    <source>
        <dbReference type="SAM" id="MobiDB-lite"/>
    </source>
</evidence>
<evidence type="ECO:0000256" key="3">
    <source>
        <dbReference type="ARBA" id="ARBA00022679"/>
    </source>
</evidence>
<evidence type="ECO:0000256" key="8">
    <source>
        <dbReference type="RuleBase" id="RU363098"/>
    </source>
</evidence>
<dbReference type="OrthoDB" id="6513042at2759"/>
<keyword evidence="5 8" id="KW-0694">RNA-binding</keyword>
<dbReference type="GO" id="GO:0031380">
    <property type="term" value="C:nuclear RNA-directed RNA polymerase complex"/>
    <property type="evidence" value="ECO:0000318"/>
    <property type="project" value="GO_Central"/>
</dbReference>
<feature type="region of interest" description="Disordered" evidence="9">
    <location>
        <begin position="356"/>
        <end position="394"/>
    </location>
</feature>
<evidence type="ECO:0000256" key="1">
    <source>
        <dbReference type="ARBA" id="ARBA00005762"/>
    </source>
</evidence>
<comment type="catalytic activity">
    <reaction evidence="7 8">
        <text>RNA(n) + a ribonucleoside 5'-triphosphate = RNA(n+1) + diphosphate</text>
        <dbReference type="Rhea" id="RHEA:21248"/>
        <dbReference type="Rhea" id="RHEA-COMP:14527"/>
        <dbReference type="Rhea" id="RHEA-COMP:17342"/>
        <dbReference type="ChEBI" id="CHEBI:33019"/>
        <dbReference type="ChEBI" id="CHEBI:61557"/>
        <dbReference type="ChEBI" id="CHEBI:140395"/>
        <dbReference type="EC" id="2.7.7.48"/>
    </reaction>
</comment>
<reference evidence="13 14" key="1">
    <citation type="journal article" date="2014" name="Nat. Commun.">
        <title>Klebsormidium flaccidum genome reveals primary factors for plant terrestrial adaptation.</title>
        <authorList>
            <person name="Hori K."/>
            <person name="Maruyama F."/>
            <person name="Fujisawa T."/>
            <person name="Togashi T."/>
            <person name="Yamamoto N."/>
            <person name="Seo M."/>
            <person name="Sato S."/>
            <person name="Yamada T."/>
            <person name="Mori H."/>
            <person name="Tajima N."/>
            <person name="Moriyama T."/>
            <person name="Ikeuchi M."/>
            <person name="Watanabe M."/>
            <person name="Wada H."/>
            <person name="Kobayashi K."/>
            <person name="Saito M."/>
            <person name="Masuda T."/>
            <person name="Sasaki-Sekimoto Y."/>
            <person name="Mashiguchi K."/>
            <person name="Awai K."/>
            <person name="Shimojima M."/>
            <person name="Masuda S."/>
            <person name="Iwai M."/>
            <person name="Nobusawa T."/>
            <person name="Narise T."/>
            <person name="Kondo S."/>
            <person name="Saito H."/>
            <person name="Sato R."/>
            <person name="Murakawa M."/>
            <person name="Ihara Y."/>
            <person name="Oshima-Yamada Y."/>
            <person name="Ohtaka K."/>
            <person name="Satoh M."/>
            <person name="Sonobe K."/>
            <person name="Ishii M."/>
            <person name="Ohtani R."/>
            <person name="Kanamori-Sato M."/>
            <person name="Honoki R."/>
            <person name="Miyazaki D."/>
            <person name="Mochizuki H."/>
            <person name="Umetsu J."/>
            <person name="Higashi K."/>
            <person name="Shibata D."/>
            <person name="Kamiya Y."/>
            <person name="Sato N."/>
            <person name="Nakamura Y."/>
            <person name="Tabata S."/>
            <person name="Ida S."/>
            <person name="Kurokawa K."/>
            <person name="Ohta H."/>
        </authorList>
    </citation>
    <scope>NUCLEOTIDE SEQUENCE [LARGE SCALE GENOMIC DNA]</scope>
    <source>
        <strain evidence="13 14">NIES-2285</strain>
    </source>
</reference>
<evidence type="ECO:0000256" key="6">
    <source>
        <dbReference type="ARBA" id="ARBA00023158"/>
    </source>
</evidence>
<comment type="function">
    <text evidence="8">Probably involved in the RNA silencing pathway and required for the generation of small interfering RNAs (siRNAs).</text>
</comment>
<evidence type="ECO:0000256" key="2">
    <source>
        <dbReference type="ARBA" id="ARBA00022484"/>
    </source>
</evidence>
<evidence type="ECO:0000259" key="10">
    <source>
        <dbReference type="Pfam" id="PF05183"/>
    </source>
</evidence>
<dbReference type="InterPro" id="IPR057297">
    <property type="entry name" value="RDR6-like_2nd"/>
</dbReference>
<comment type="similarity">
    <text evidence="1 8">Belongs to the RdRP family.</text>
</comment>
<keyword evidence="3 8" id="KW-0808">Transferase</keyword>
<evidence type="ECO:0000256" key="5">
    <source>
        <dbReference type="ARBA" id="ARBA00022884"/>
    </source>
</evidence>
<dbReference type="EC" id="2.7.7.48" evidence="8"/>
<dbReference type="InterPro" id="IPR057596">
    <property type="entry name" value="RDRP_core"/>
</dbReference>
<keyword evidence="2 8" id="KW-0696">RNA-directed RNA polymerase</keyword>
<dbReference type="PANTHER" id="PTHR23079">
    <property type="entry name" value="RNA-DEPENDENT RNA POLYMERASE"/>
    <property type="match status" value="1"/>
</dbReference>
<feature type="region of interest" description="Disordered" evidence="9">
    <location>
        <begin position="418"/>
        <end position="440"/>
    </location>
</feature>
<gene>
    <name evidence="13" type="ORF">KFL_002820020</name>
</gene>
<keyword evidence="4 8" id="KW-0548">Nucleotidyltransferase</keyword>
<dbReference type="STRING" id="105231.A0A1Y1IC39"/>